<feature type="signal peptide" evidence="1">
    <location>
        <begin position="1"/>
        <end position="19"/>
    </location>
</feature>
<keyword evidence="1" id="KW-0732">Signal</keyword>
<evidence type="ECO:0000313" key="3">
    <source>
        <dbReference type="Proteomes" id="UP000235388"/>
    </source>
</evidence>
<proteinExistence type="predicted"/>
<evidence type="ECO:0008006" key="4">
    <source>
        <dbReference type="Google" id="ProtNLM"/>
    </source>
</evidence>
<dbReference type="Proteomes" id="UP000235388">
    <property type="component" value="Unassembled WGS sequence"/>
</dbReference>
<protein>
    <recommendedName>
        <fullName evidence="4">Fungal N-terminal domain-containing protein</fullName>
    </recommendedName>
</protein>
<gene>
    <name evidence="2" type="ORF">PCANC_00292</name>
</gene>
<evidence type="ECO:0000313" key="2">
    <source>
        <dbReference type="EMBL" id="PLW58858.1"/>
    </source>
</evidence>
<comment type="caution">
    <text evidence="2">The sequence shown here is derived from an EMBL/GenBank/DDBJ whole genome shotgun (WGS) entry which is preliminary data.</text>
</comment>
<dbReference type="OrthoDB" id="2517478at2759"/>
<accession>A0A2N5W9I2</accession>
<dbReference type="EMBL" id="PGCJ01000001">
    <property type="protein sequence ID" value="PLW58858.1"/>
    <property type="molecule type" value="Genomic_DNA"/>
</dbReference>
<organism evidence="2 3">
    <name type="scientific">Puccinia coronata f. sp. avenae</name>
    <dbReference type="NCBI Taxonomy" id="200324"/>
    <lineage>
        <taxon>Eukaryota</taxon>
        <taxon>Fungi</taxon>
        <taxon>Dikarya</taxon>
        <taxon>Basidiomycota</taxon>
        <taxon>Pucciniomycotina</taxon>
        <taxon>Pucciniomycetes</taxon>
        <taxon>Pucciniales</taxon>
        <taxon>Pucciniaceae</taxon>
        <taxon>Puccinia</taxon>
    </lineage>
</organism>
<keyword evidence="3" id="KW-1185">Reference proteome</keyword>
<dbReference type="STRING" id="200324.A0A2N5W9I2"/>
<dbReference type="AlphaFoldDB" id="A0A2N5W9I2"/>
<name>A0A2N5W9I2_9BASI</name>
<feature type="chain" id="PRO_5014924500" description="Fungal N-terminal domain-containing protein" evidence="1">
    <location>
        <begin position="20"/>
        <end position="487"/>
    </location>
</feature>
<evidence type="ECO:0000256" key="1">
    <source>
        <dbReference type="SAM" id="SignalP"/>
    </source>
</evidence>
<sequence>MLASQVISTLSIVCAFVNAHLFNDQFAPRDICSISKAATASSSYQSLTTQIQTIRYNIASGQYSLTETESKIKSFSYQASSTLMDINDSLTCIHSDSVYSLTQSAQQTYSELDLLVDTCYQVYPQQASSSFSSWSHLDSHFHRNLKLLFDSGELRVEVENRRRRPTLALDFRAVLSSVHSSPMPSIALIGALVLALKQTGTTALFSVPTSPMPVPTCSLMAMNEPQGTAPSSGIKSATRWLHGQLIIPHQLISCYDGQPSTPPSSILPVSKSHCISFQVAANPFLVIIVTMLAFEIIFALSIAVPPLLAGAFVAAHPLKTSDQLAPRDINSITTATTASTSYQSLTTRIQTLRYNIAKGQYTYSEARSQIQSFSYEASTTLTAINGCPTCFRSGSVYTLTQSAQRTYTELDSLVDTCYRVYPRQAPSLFTSWTHLDAHFHRNLRLFFDSGVKATSILPSTFVYTTSRASWSQTSDFTSRYFSVATGF</sequence>
<reference evidence="2 3" key="1">
    <citation type="submission" date="2017-11" db="EMBL/GenBank/DDBJ databases">
        <title>De novo assembly and phasing of dikaryotic genomes from two isolates of Puccinia coronata f. sp. avenae, the causal agent of oat crown rust.</title>
        <authorList>
            <person name="Miller M.E."/>
            <person name="Zhang Y."/>
            <person name="Omidvar V."/>
            <person name="Sperschneider J."/>
            <person name="Schwessinger B."/>
            <person name="Raley C."/>
            <person name="Palmer J.M."/>
            <person name="Garnica D."/>
            <person name="Upadhyaya N."/>
            <person name="Rathjen J."/>
            <person name="Taylor J.M."/>
            <person name="Park R.F."/>
            <person name="Dodds P.N."/>
            <person name="Hirsch C.D."/>
            <person name="Kianian S.F."/>
            <person name="Figueroa M."/>
        </authorList>
    </citation>
    <scope>NUCLEOTIDE SEQUENCE [LARGE SCALE GENOMIC DNA]</scope>
    <source>
        <strain evidence="2">12NC29</strain>
    </source>
</reference>